<dbReference type="AlphaFoldDB" id="A0A841PP92"/>
<evidence type="ECO:0000313" key="2">
    <source>
        <dbReference type="EMBL" id="MBB6411949.1"/>
    </source>
</evidence>
<organism evidence="2 3">
    <name type="scientific">Mesorhizobium sangaii</name>
    <dbReference type="NCBI Taxonomy" id="505389"/>
    <lineage>
        <taxon>Bacteria</taxon>
        <taxon>Pseudomonadati</taxon>
        <taxon>Pseudomonadota</taxon>
        <taxon>Alphaproteobacteria</taxon>
        <taxon>Hyphomicrobiales</taxon>
        <taxon>Phyllobacteriaceae</taxon>
        <taxon>Mesorhizobium</taxon>
    </lineage>
</organism>
<feature type="compositionally biased region" description="Basic residues" evidence="1">
    <location>
        <begin position="20"/>
        <end position="30"/>
    </location>
</feature>
<sequence>MNCLACSPQSASLTLCSRTDRRKASRRASRSKSESRWPSLPAINGNMTADIDFSRAVESGLVNKRLVPTISELEDTGRCRRGAWSVSSGTRTHLSDALSKALADHAAAADDRGPLIQNLRGLVHSVTVHPKRAHEGFEIEVKGKLAALIGGAPFPEARYSEKPSRVGGRRSAAATYDSGFEVVEGRALGTNLLHFDRVRIIPSCRRDPALLALVAPGPLPALSAAGVGVGLWGLIKPHVRGTVFRVAGSG</sequence>
<keyword evidence="3" id="KW-1185">Reference proteome</keyword>
<comment type="caution">
    <text evidence="2">The sequence shown here is derived from an EMBL/GenBank/DDBJ whole genome shotgun (WGS) entry which is preliminary data.</text>
</comment>
<evidence type="ECO:0000256" key="1">
    <source>
        <dbReference type="SAM" id="MobiDB-lite"/>
    </source>
</evidence>
<gene>
    <name evidence="2" type="ORF">HNQ71_004637</name>
</gene>
<dbReference type="EMBL" id="JACHEF010000004">
    <property type="protein sequence ID" value="MBB6411949.1"/>
    <property type="molecule type" value="Genomic_DNA"/>
</dbReference>
<proteinExistence type="predicted"/>
<name>A0A841PP92_9HYPH</name>
<feature type="region of interest" description="Disordered" evidence="1">
    <location>
        <begin position="18"/>
        <end position="41"/>
    </location>
</feature>
<evidence type="ECO:0000313" key="3">
    <source>
        <dbReference type="Proteomes" id="UP000556329"/>
    </source>
</evidence>
<reference evidence="2 3" key="1">
    <citation type="submission" date="2020-08" db="EMBL/GenBank/DDBJ databases">
        <title>Genomic Encyclopedia of Type Strains, Phase IV (KMG-IV): sequencing the most valuable type-strain genomes for metagenomic binning, comparative biology and taxonomic classification.</title>
        <authorList>
            <person name="Goeker M."/>
        </authorList>
    </citation>
    <scope>NUCLEOTIDE SEQUENCE [LARGE SCALE GENOMIC DNA]</scope>
    <source>
        <strain evidence="2 3">DSM 100039</strain>
    </source>
</reference>
<accession>A0A841PP92</accession>
<dbReference type="Proteomes" id="UP000556329">
    <property type="component" value="Unassembled WGS sequence"/>
</dbReference>
<protein>
    <submittedName>
        <fullName evidence="2">Uncharacterized protein</fullName>
    </submittedName>
</protein>